<name>K0YN99_9ACTO</name>
<dbReference type="AlphaFoldDB" id="K0YN99"/>
<dbReference type="PANTHER" id="PTHR30349">
    <property type="entry name" value="PHAGE INTEGRASE-RELATED"/>
    <property type="match status" value="1"/>
</dbReference>
<evidence type="ECO:0000256" key="6">
    <source>
        <dbReference type="SAM" id="MobiDB-lite"/>
    </source>
</evidence>
<keyword evidence="10" id="KW-1185">Reference proteome</keyword>
<keyword evidence="3 5" id="KW-0238">DNA-binding</keyword>
<evidence type="ECO:0000256" key="4">
    <source>
        <dbReference type="ARBA" id="ARBA00023172"/>
    </source>
</evidence>
<dbReference type="HOGENOM" id="CLU_027562_17_5_11"/>
<keyword evidence="2" id="KW-0229">DNA integration</keyword>
<dbReference type="GO" id="GO:0003677">
    <property type="term" value="F:DNA binding"/>
    <property type="evidence" value="ECO:0007669"/>
    <property type="project" value="UniProtKB-UniRule"/>
</dbReference>
<dbReference type="InterPro" id="IPR050090">
    <property type="entry name" value="Tyrosine_recombinase_XerCD"/>
</dbReference>
<dbReference type="PROSITE" id="PS51898">
    <property type="entry name" value="TYR_RECOMBINASE"/>
    <property type="match status" value="1"/>
</dbReference>
<dbReference type="GO" id="GO:0006310">
    <property type="term" value="P:DNA recombination"/>
    <property type="evidence" value="ECO:0007669"/>
    <property type="project" value="UniProtKB-KW"/>
</dbReference>
<gene>
    <name evidence="9" type="ORF">HMPREF9241_01717</name>
</gene>
<dbReference type="CDD" id="cd01189">
    <property type="entry name" value="INT_ICEBs1_C_like"/>
    <property type="match status" value="1"/>
</dbReference>
<evidence type="ECO:0000256" key="5">
    <source>
        <dbReference type="PROSITE-ProRule" id="PRU01248"/>
    </source>
</evidence>
<dbReference type="Proteomes" id="UP000003994">
    <property type="component" value="Unassembled WGS sequence"/>
</dbReference>
<dbReference type="InterPro" id="IPR058717">
    <property type="entry name" value="Phage_L5_Integrase_N"/>
</dbReference>
<dbReference type="InterPro" id="IPR010998">
    <property type="entry name" value="Integrase_recombinase_N"/>
</dbReference>
<dbReference type="Gene3D" id="1.10.443.10">
    <property type="entry name" value="Intergrase catalytic core"/>
    <property type="match status" value="1"/>
</dbReference>
<evidence type="ECO:0008006" key="11">
    <source>
        <dbReference type="Google" id="ProtNLM"/>
    </source>
</evidence>
<dbReference type="SUPFAM" id="SSF56349">
    <property type="entry name" value="DNA breaking-rejoining enzymes"/>
    <property type="match status" value="1"/>
</dbReference>
<evidence type="ECO:0000256" key="2">
    <source>
        <dbReference type="ARBA" id="ARBA00022908"/>
    </source>
</evidence>
<dbReference type="STRING" id="883077.HMPREF9241_01717"/>
<evidence type="ECO:0000256" key="1">
    <source>
        <dbReference type="ARBA" id="ARBA00008857"/>
    </source>
</evidence>
<dbReference type="InterPro" id="IPR044068">
    <property type="entry name" value="CB"/>
</dbReference>
<dbReference type="Gene3D" id="1.10.150.130">
    <property type="match status" value="1"/>
</dbReference>
<feature type="domain" description="Core-binding (CB)" evidence="8">
    <location>
        <begin position="80"/>
        <end position="161"/>
    </location>
</feature>
<dbReference type="Pfam" id="PF00589">
    <property type="entry name" value="Phage_integrase"/>
    <property type="match status" value="1"/>
</dbReference>
<accession>K0YN99</accession>
<dbReference type="Pfam" id="PF26003">
    <property type="entry name" value="Integrase_N_phage"/>
    <property type="match status" value="1"/>
</dbReference>
<feature type="region of interest" description="Disordered" evidence="6">
    <location>
        <begin position="1"/>
        <end position="29"/>
    </location>
</feature>
<comment type="caution">
    <text evidence="9">The sequence shown here is derived from an EMBL/GenBank/DDBJ whole genome shotgun (WGS) entry which is preliminary data.</text>
</comment>
<comment type="similarity">
    <text evidence="1">Belongs to the 'phage' integrase family.</text>
</comment>
<dbReference type="InterPro" id="IPR013762">
    <property type="entry name" value="Integrase-like_cat_sf"/>
</dbReference>
<keyword evidence="4" id="KW-0233">DNA recombination</keyword>
<sequence>MGKRRGFGNIRKLPSGRFQASYRGPDGNRHNAPITFERKRQAEQWLSTVQASIATSTWQSEEDQKRERTSRLQAEQAAQLTFTDWSERWLSSLESIGRAKKTIQTYQYRVKQLREIFGSTPIVLITPDDVQDWYNQSMKERGQGVTRPLYMTLSSCMGAAVKAGKLSQSPCRVAGGQQYKPVTDAHRQVATPSEVLTCADNMPPNLRLTVLLAAWCALREGEIIGLKRKDFTLGDSPVVRVERQIQYLAGRGPVVVPPKSETGRRTISIPASLVPVIQEHLDEWAAPGAEGLVFHRETDLSMPVHPNTLRGAWNKARASAGIPWFKFHDLRHTGLTVYAQQGATLAELLYRGGHSDVEVALRYQHATAERDRALTGLMDTHIIV</sequence>
<feature type="domain" description="Tyr recombinase" evidence="7">
    <location>
        <begin position="185"/>
        <end position="376"/>
    </location>
</feature>
<evidence type="ECO:0000256" key="3">
    <source>
        <dbReference type="ARBA" id="ARBA00023125"/>
    </source>
</evidence>
<dbReference type="Pfam" id="PF14659">
    <property type="entry name" value="Phage_int_SAM_3"/>
    <property type="match status" value="1"/>
</dbReference>
<dbReference type="eggNOG" id="COG0582">
    <property type="taxonomic scope" value="Bacteria"/>
</dbReference>
<dbReference type="InterPro" id="IPR011010">
    <property type="entry name" value="DNA_brk_join_enz"/>
</dbReference>
<reference evidence="9 10" key="1">
    <citation type="submission" date="2012-07" db="EMBL/GenBank/DDBJ databases">
        <title>The Genome Sequence of Actinomyces turicensis ACS-279-V-COL4.</title>
        <authorList>
            <consortium name="The Broad Institute Genome Sequencing Platform"/>
            <person name="Earl A."/>
            <person name="Ward D."/>
            <person name="Feldgarden M."/>
            <person name="Gevers D."/>
            <person name="Saerens B."/>
            <person name="Vaneechoutte M."/>
            <person name="Walker B."/>
            <person name="Young S.K."/>
            <person name="Zeng Q."/>
            <person name="Gargeya S."/>
            <person name="Fitzgerald M."/>
            <person name="Haas B."/>
            <person name="Abouelleil A."/>
            <person name="Alvarado L."/>
            <person name="Arachchi H.M."/>
            <person name="Berlin A."/>
            <person name="Chapman S.B."/>
            <person name="Goldberg J."/>
            <person name="Griggs A."/>
            <person name="Gujja S."/>
            <person name="Hansen M."/>
            <person name="Howarth C."/>
            <person name="Imamovic A."/>
            <person name="Larimer J."/>
            <person name="McCowen C."/>
            <person name="Montmayeur A."/>
            <person name="Murphy C."/>
            <person name="Neiman D."/>
            <person name="Pearson M."/>
            <person name="Priest M."/>
            <person name="Roberts A."/>
            <person name="Saif S."/>
            <person name="Shea T."/>
            <person name="Sisk P."/>
            <person name="Sykes S."/>
            <person name="Wortman J."/>
            <person name="Nusbaum C."/>
            <person name="Birren B."/>
        </authorList>
    </citation>
    <scope>NUCLEOTIDE SEQUENCE [LARGE SCALE GENOMIC DNA]</scope>
    <source>
        <strain evidence="9 10">ACS-279-V-Col4</strain>
    </source>
</reference>
<evidence type="ECO:0000259" key="8">
    <source>
        <dbReference type="PROSITE" id="PS51900"/>
    </source>
</evidence>
<dbReference type="PROSITE" id="PS51900">
    <property type="entry name" value="CB"/>
    <property type="match status" value="1"/>
</dbReference>
<protein>
    <recommendedName>
        <fullName evidence="11">Tyr recombinase domain-containing protein</fullName>
    </recommendedName>
</protein>
<dbReference type="InterPro" id="IPR004107">
    <property type="entry name" value="Integrase_SAM-like_N"/>
</dbReference>
<dbReference type="GO" id="GO:0015074">
    <property type="term" value="P:DNA integration"/>
    <property type="evidence" value="ECO:0007669"/>
    <property type="project" value="UniProtKB-KW"/>
</dbReference>
<organism evidence="9 10">
    <name type="scientific">Schaalia turicensis ACS-279-V-Col4</name>
    <dbReference type="NCBI Taxonomy" id="883077"/>
    <lineage>
        <taxon>Bacteria</taxon>
        <taxon>Bacillati</taxon>
        <taxon>Actinomycetota</taxon>
        <taxon>Actinomycetes</taxon>
        <taxon>Actinomycetales</taxon>
        <taxon>Actinomycetaceae</taxon>
        <taxon>Schaalia</taxon>
    </lineage>
</organism>
<evidence type="ECO:0000313" key="9">
    <source>
        <dbReference type="EMBL" id="EJZ84941.1"/>
    </source>
</evidence>
<dbReference type="EMBL" id="AGWQ01000010">
    <property type="protein sequence ID" value="EJZ84941.1"/>
    <property type="molecule type" value="Genomic_DNA"/>
</dbReference>
<dbReference type="PATRIC" id="fig|883077.3.peg.1730"/>
<evidence type="ECO:0000259" key="7">
    <source>
        <dbReference type="PROSITE" id="PS51898"/>
    </source>
</evidence>
<dbReference type="RefSeq" id="WP_006681913.1">
    <property type="nucleotide sequence ID" value="NZ_JH815212.1"/>
</dbReference>
<dbReference type="PANTHER" id="PTHR30349:SF64">
    <property type="entry name" value="PROPHAGE INTEGRASE INTD-RELATED"/>
    <property type="match status" value="1"/>
</dbReference>
<evidence type="ECO:0000313" key="10">
    <source>
        <dbReference type="Proteomes" id="UP000003994"/>
    </source>
</evidence>
<proteinExistence type="inferred from homology"/>
<dbReference type="InterPro" id="IPR002104">
    <property type="entry name" value="Integrase_catalytic"/>
</dbReference>